<keyword evidence="3" id="KW-1185">Reference proteome</keyword>
<dbReference type="EMBL" id="MZMV01000033">
    <property type="protein sequence ID" value="OWV04707.1"/>
    <property type="molecule type" value="Genomic_DNA"/>
</dbReference>
<protein>
    <submittedName>
        <fullName evidence="2">Uncharacterized protein</fullName>
    </submittedName>
</protein>
<dbReference type="Proteomes" id="UP000197174">
    <property type="component" value="Unassembled WGS sequence"/>
</dbReference>
<sequence>MSAQRLRVLQGERRLPDPDAVDADGHHVWFTATIDRWLRATGRPVPADAVWPFGWPDATEPAEVIWSGDITLPRGHAAAVTIFDAAGQPVVYAVGYTGQDVSRDTIAEAAIAQLDPDRRPGAVVVQPFLLDPRPDGPHPHLELWRMPEQAEPPAHVAPDPLPGFLRRLLPARAPATTTTTTTPPPLVLGRQRRPDAPEYAGSVWASEAARLLGRPVPLWWAGTVTPEIVRTVRLLDQPRPLPIPDTVTDWPAAISRLSAALEHSLHTTHPQAFALLARETRAVHQDVVATLTHPTTGDGWYIAAAPTPPTWPAVAEQRAAVAAGRTFDPDAAGAELARLAEVEANLLWQPDDPYGAALREAILMLRGQLAATDPETVYTFPVTYSWPDAHGSICEEYRRHLTALAPADRHGDPTHPTRRLVRLLTEDATDTVIARHQLLDRARRRLIGLYRDPDGRLVAHLASGAAEIADELLIEWPTSMPPDGWTAQTVIAADKTYSATGLFALTPGPDGALLPPQPVPNPGDEPRFTFGYDGNSPAALYQALVRCALREWDAAAQESWVQQLSARPQDTRHPHSRLWQQITTSQNALRLSWADVQQWAHEDQQALLQHRRSPR</sequence>
<proteinExistence type="predicted"/>
<evidence type="ECO:0000256" key="1">
    <source>
        <dbReference type="SAM" id="MobiDB-lite"/>
    </source>
</evidence>
<name>A0A246RJ49_9ACTN</name>
<organism evidence="2 3">
    <name type="scientific">Micromonospora wenchangensis</name>
    <dbReference type="NCBI Taxonomy" id="1185415"/>
    <lineage>
        <taxon>Bacteria</taxon>
        <taxon>Bacillati</taxon>
        <taxon>Actinomycetota</taxon>
        <taxon>Actinomycetes</taxon>
        <taxon>Micromonosporales</taxon>
        <taxon>Micromonosporaceae</taxon>
        <taxon>Micromonospora</taxon>
    </lineage>
</organism>
<reference evidence="2 3" key="1">
    <citation type="submission" date="2017-03" db="EMBL/GenBank/DDBJ databases">
        <title>Whole genome sequence of Micromonospora wenchangensis, isolated from mangrove soil.</title>
        <authorList>
            <person name="Yang H."/>
        </authorList>
    </citation>
    <scope>NUCLEOTIDE SEQUENCE [LARGE SCALE GENOMIC DNA]</scope>
    <source>
        <strain evidence="2 3">CCTCC AA 2012002</strain>
    </source>
</reference>
<evidence type="ECO:0000313" key="3">
    <source>
        <dbReference type="Proteomes" id="UP000197174"/>
    </source>
</evidence>
<comment type="caution">
    <text evidence="2">The sequence shown here is derived from an EMBL/GenBank/DDBJ whole genome shotgun (WGS) entry which is preliminary data.</text>
</comment>
<evidence type="ECO:0000313" key="2">
    <source>
        <dbReference type="EMBL" id="OWV04707.1"/>
    </source>
</evidence>
<feature type="region of interest" description="Disordered" evidence="1">
    <location>
        <begin position="173"/>
        <end position="193"/>
    </location>
</feature>
<gene>
    <name evidence="2" type="ORF">B5D80_19640</name>
</gene>
<dbReference type="AlphaFoldDB" id="A0A246RJ49"/>
<accession>A0A246RJ49</accession>